<keyword evidence="1" id="KW-0732">Signal</keyword>
<dbReference type="EMBL" id="JASVDS010000008">
    <property type="protein sequence ID" value="MDL5034438.1"/>
    <property type="molecule type" value="Genomic_DNA"/>
</dbReference>
<evidence type="ECO:0000256" key="1">
    <source>
        <dbReference type="SAM" id="SignalP"/>
    </source>
</evidence>
<sequence>MKPISPALAALAISAILIFPSVVVASPGAPAPQSIAAAQAKVAQWMKPVEIEHARIAVAFEKHDVVYLERAEKRMASAPGLPGGDLLMQDEYAPFLKCDTAARDLAILVGAMSRYLARPSDALRKIVSLEQDDYDRSSAACRRRLSMKPQEAWAAYDAE</sequence>
<gene>
    <name evidence="2" type="ORF">QRD43_21220</name>
</gene>
<dbReference type="RefSeq" id="WP_285984513.1">
    <property type="nucleotide sequence ID" value="NZ_JASVDS010000008.1"/>
</dbReference>
<reference evidence="2 3" key="1">
    <citation type="submission" date="2023-06" db="EMBL/GenBank/DDBJ databases">
        <title>Pelomonas sp. APW6 16S ribosomal RNA gene genome sequencing and assembly.</title>
        <authorList>
            <person name="Woo H."/>
        </authorList>
    </citation>
    <scope>NUCLEOTIDE SEQUENCE [LARGE SCALE GENOMIC DNA]</scope>
    <source>
        <strain evidence="2 3">APW6</strain>
    </source>
</reference>
<keyword evidence="3" id="KW-1185">Reference proteome</keyword>
<name>A0ABT7LNI2_9BURK</name>
<evidence type="ECO:0000313" key="3">
    <source>
        <dbReference type="Proteomes" id="UP001238603"/>
    </source>
</evidence>
<dbReference type="Proteomes" id="UP001238603">
    <property type="component" value="Unassembled WGS sequence"/>
</dbReference>
<accession>A0ABT7LNI2</accession>
<feature type="signal peptide" evidence="1">
    <location>
        <begin position="1"/>
        <end position="25"/>
    </location>
</feature>
<proteinExistence type="predicted"/>
<feature type="chain" id="PRO_5045251102" evidence="1">
    <location>
        <begin position="26"/>
        <end position="159"/>
    </location>
</feature>
<organism evidence="2 3">
    <name type="scientific">Roseateles subflavus</name>
    <dbReference type="NCBI Taxonomy" id="3053353"/>
    <lineage>
        <taxon>Bacteria</taxon>
        <taxon>Pseudomonadati</taxon>
        <taxon>Pseudomonadota</taxon>
        <taxon>Betaproteobacteria</taxon>
        <taxon>Burkholderiales</taxon>
        <taxon>Sphaerotilaceae</taxon>
        <taxon>Roseateles</taxon>
    </lineage>
</organism>
<protein>
    <submittedName>
        <fullName evidence="2">Uncharacterized protein</fullName>
    </submittedName>
</protein>
<evidence type="ECO:0000313" key="2">
    <source>
        <dbReference type="EMBL" id="MDL5034438.1"/>
    </source>
</evidence>
<comment type="caution">
    <text evidence="2">The sequence shown here is derived from an EMBL/GenBank/DDBJ whole genome shotgun (WGS) entry which is preliminary data.</text>
</comment>